<evidence type="ECO:0000313" key="2">
    <source>
        <dbReference type="EMBL" id="TLD00579.1"/>
    </source>
</evidence>
<feature type="chain" id="PRO_5020819649" evidence="1">
    <location>
        <begin position="25"/>
        <end position="126"/>
    </location>
</feature>
<keyword evidence="3" id="KW-1185">Reference proteome</keyword>
<dbReference type="Proteomes" id="UP000306509">
    <property type="component" value="Unassembled WGS sequence"/>
</dbReference>
<dbReference type="RefSeq" id="WP_138002554.1">
    <property type="nucleotide sequence ID" value="NZ_CAUSDN010000035.1"/>
</dbReference>
<keyword evidence="1" id="KW-0732">Signal</keyword>
<evidence type="ECO:0000313" key="3">
    <source>
        <dbReference type="Proteomes" id="UP000306509"/>
    </source>
</evidence>
<gene>
    <name evidence="2" type="ORF">DSM106044_02526</name>
</gene>
<comment type="caution">
    <text evidence="2">The sequence shown here is derived from an EMBL/GenBank/DDBJ whole genome shotgun (WGS) entry which is preliminary data.</text>
</comment>
<reference evidence="2 3" key="1">
    <citation type="journal article" date="2019" name="Anaerobe">
        <title>Detection of Robinsoniella peoriensis in multiple bone samples of a trauma patient.</title>
        <authorList>
            <person name="Schrottner P."/>
            <person name="Hartwich K."/>
            <person name="Bunk B."/>
            <person name="Schober I."/>
            <person name="Helbig S."/>
            <person name="Rudolph W.W."/>
            <person name="Gunzer F."/>
        </authorList>
    </citation>
    <scope>NUCLEOTIDE SEQUENCE [LARGE SCALE GENOMIC DNA]</scope>
    <source>
        <strain evidence="2 3">DSM 106044</strain>
    </source>
</reference>
<feature type="signal peptide" evidence="1">
    <location>
        <begin position="1"/>
        <end position="24"/>
    </location>
</feature>
<name>A0A4U8Q7T7_9FIRM</name>
<dbReference type="EMBL" id="QGQD01000052">
    <property type="protein sequence ID" value="TLD00579.1"/>
    <property type="molecule type" value="Genomic_DNA"/>
</dbReference>
<accession>A0A4U8Q7T7</accession>
<evidence type="ECO:0000256" key="1">
    <source>
        <dbReference type="SAM" id="SignalP"/>
    </source>
</evidence>
<protein>
    <submittedName>
        <fullName evidence="2">Uncharacterized protein</fullName>
    </submittedName>
</protein>
<dbReference type="AlphaFoldDB" id="A0A4U8Q7T7"/>
<proteinExistence type="predicted"/>
<organism evidence="2 3">
    <name type="scientific">Robinsoniella peoriensis</name>
    <dbReference type="NCBI Taxonomy" id="180332"/>
    <lineage>
        <taxon>Bacteria</taxon>
        <taxon>Bacillati</taxon>
        <taxon>Bacillota</taxon>
        <taxon>Clostridia</taxon>
        <taxon>Lachnospirales</taxon>
        <taxon>Lachnospiraceae</taxon>
        <taxon>Robinsoniella</taxon>
    </lineage>
</organism>
<sequence precursor="true">MKKSFKFIVAVMLLLFLFGNVCYAATEPFTFAFTTSGTQTGGMGGKDRSTRNVSAYTNTSSNVNSSRYINAWATNLDGSKISNYLTLKTKGATTSASYTSPLYKGGVYLKGTPSQVGAAASGTWYS</sequence>